<dbReference type="Proteomes" id="UP001242480">
    <property type="component" value="Unassembled WGS sequence"/>
</dbReference>
<keyword evidence="2" id="KW-1185">Reference proteome</keyword>
<name>A0ABU0J6C6_9HYPH</name>
<organism evidence="1 2">
    <name type="scientific">Labrys wisconsinensis</name>
    <dbReference type="NCBI Taxonomy" id="425677"/>
    <lineage>
        <taxon>Bacteria</taxon>
        <taxon>Pseudomonadati</taxon>
        <taxon>Pseudomonadota</taxon>
        <taxon>Alphaproteobacteria</taxon>
        <taxon>Hyphomicrobiales</taxon>
        <taxon>Xanthobacteraceae</taxon>
        <taxon>Labrys</taxon>
    </lineage>
</organism>
<accession>A0ABU0J6C6</accession>
<evidence type="ECO:0000313" key="1">
    <source>
        <dbReference type="EMBL" id="MDQ0469803.1"/>
    </source>
</evidence>
<reference evidence="1 2" key="1">
    <citation type="submission" date="2023-07" db="EMBL/GenBank/DDBJ databases">
        <title>Genomic Encyclopedia of Type Strains, Phase IV (KMG-IV): sequencing the most valuable type-strain genomes for metagenomic binning, comparative biology and taxonomic classification.</title>
        <authorList>
            <person name="Goeker M."/>
        </authorList>
    </citation>
    <scope>NUCLEOTIDE SEQUENCE [LARGE SCALE GENOMIC DNA]</scope>
    <source>
        <strain evidence="1 2">DSM 19619</strain>
    </source>
</reference>
<gene>
    <name evidence="1" type="ORF">QO011_002819</name>
</gene>
<comment type="caution">
    <text evidence="1">The sequence shown here is derived from an EMBL/GenBank/DDBJ whole genome shotgun (WGS) entry which is preliminary data.</text>
</comment>
<sequence>MSMSDACKVVDIVRDAGGRVVGRTRLQKIAYLLTVAGLETGLSFTYKHYGPFSENVATGARHAHLLGRLGETEAQASWGGTYSIYDVTAPIPPETPAARRQLAGLAASADAIELELAATAVFLADDGFDRPWEETVRRKPEKAGDGRIERAKDLLERLREIDTPIRLPELG</sequence>
<dbReference type="RefSeq" id="WP_307272878.1">
    <property type="nucleotide sequence ID" value="NZ_JAUSVX010000004.1"/>
</dbReference>
<dbReference type="EMBL" id="JAUSVX010000004">
    <property type="protein sequence ID" value="MDQ0469803.1"/>
    <property type="molecule type" value="Genomic_DNA"/>
</dbReference>
<evidence type="ECO:0000313" key="2">
    <source>
        <dbReference type="Proteomes" id="UP001242480"/>
    </source>
</evidence>
<proteinExistence type="predicted"/>
<protein>
    <submittedName>
        <fullName evidence="1">Uncharacterized protein YwgA</fullName>
    </submittedName>
</protein>